<dbReference type="EMBL" id="BQNB010010346">
    <property type="protein sequence ID" value="GJS76035.1"/>
    <property type="molecule type" value="Genomic_DNA"/>
</dbReference>
<keyword evidence="3" id="KW-1185">Reference proteome</keyword>
<accession>A0ABQ4YE91</accession>
<comment type="caution">
    <text evidence="2">The sequence shown here is derived from an EMBL/GenBank/DDBJ whole genome shotgun (WGS) entry which is preliminary data.</text>
</comment>
<protein>
    <submittedName>
        <fullName evidence="2">Uncharacterized protein</fullName>
    </submittedName>
</protein>
<proteinExistence type="predicted"/>
<evidence type="ECO:0000313" key="3">
    <source>
        <dbReference type="Proteomes" id="UP001151760"/>
    </source>
</evidence>
<organism evidence="2 3">
    <name type="scientific">Tanacetum coccineum</name>
    <dbReference type="NCBI Taxonomy" id="301880"/>
    <lineage>
        <taxon>Eukaryota</taxon>
        <taxon>Viridiplantae</taxon>
        <taxon>Streptophyta</taxon>
        <taxon>Embryophyta</taxon>
        <taxon>Tracheophyta</taxon>
        <taxon>Spermatophyta</taxon>
        <taxon>Magnoliopsida</taxon>
        <taxon>eudicotyledons</taxon>
        <taxon>Gunneridae</taxon>
        <taxon>Pentapetalae</taxon>
        <taxon>asterids</taxon>
        <taxon>campanulids</taxon>
        <taxon>Asterales</taxon>
        <taxon>Asteraceae</taxon>
        <taxon>Asteroideae</taxon>
        <taxon>Anthemideae</taxon>
        <taxon>Anthemidinae</taxon>
        <taxon>Tanacetum</taxon>
    </lineage>
</organism>
<dbReference type="Proteomes" id="UP001151760">
    <property type="component" value="Unassembled WGS sequence"/>
</dbReference>
<feature type="region of interest" description="Disordered" evidence="1">
    <location>
        <begin position="51"/>
        <end position="88"/>
    </location>
</feature>
<gene>
    <name evidence="2" type="ORF">Tco_0725916</name>
</gene>
<name>A0ABQ4YE91_9ASTR</name>
<sequence>MENRNPPPPNNRHVLPTALRVRINQDLHELKVISAFVDSRLESIKQFLNNFTDQPNETNMNNLETDDESGETPLVSPFPHSDNDSDDEEVLKELCEYENVRMLH</sequence>
<evidence type="ECO:0000313" key="2">
    <source>
        <dbReference type="EMBL" id="GJS76035.1"/>
    </source>
</evidence>
<evidence type="ECO:0000256" key="1">
    <source>
        <dbReference type="SAM" id="MobiDB-lite"/>
    </source>
</evidence>
<feature type="compositionally biased region" description="Polar residues" evidence="1">
    <location>
        <begin position="51"/>
        <end position="63"/>
    </location>
</feature>
<reference evidence="2" key="2">
    <citation type="submission" date="2022-01" db="EMBL/GenBank/DDBJ databases">
        <authorList>
            <person name="Yamashiro T."/>
            <person name="Shiraishi A."/>
            <person name="Satake H."/>
            <person name="Nakayama K."/>
        </authorList>
    </citation>
    <scope>NUCLEOTIDE SEQUENCE</scope>
</reference>
<reference evidence="2" key="1">
    <citation type="journal article" date="2022" name="Int. J. Mol. Sci.">
        <title>Draft Genome of Tanacetum Coccineum: Genomic Comparison of Closely Related Tanacetum-Family Plants.</title>
        <authorList>
            <person name="Yamashiro T."/>
            <person name="Shiraishi A."/>
            <person name="Nakayama K."/>
            <person name="Satake H."/>
        </authorList>
    </citation>
    <scope>NUCLEOTIDE SEQUENCE</scope>
</reference>